<dbReference type="EMBL" id="JADCTT010000003">
    <property type="protein sequence ID" value="KAF9754396.1"/>
    <property type="molecule type" value="Genomic_DNA"/>
</dbReference>
<sequence length="106" mass="11634">MKSKHDGTSTCSKLAIKQICDCTRKSFSRDRPGAPSSLLIKTGTGSVSGDVKLPQTEPQWPAPKRSSRPEAFKVSERIAPGLLMSECVFGTQREERMDLATPHRCT</sequence>
<evidence type="ECO:0000313" key="2">
    <source>
        <dbReference type="EMBL" id="KAF9754396.1"/>
    </source>
</evidence>
<name>A0A8H7TRJ0_BIOOC</name>
<dbReference type="AlphaFoldDB" id="A0A8H7TRJ0"/>
<evidence type="ECO:0000256" key="1">
    <source>
        <dbReference type="SAM" id="MobiDB-lite"/>
    </source>
</evidence>
<proteinExistence type="predicted"/>
<gene>
    <name evidence="2" type="ORF">IM811_009837</name>
</gene>
<reference evidence="2" key="1">
    <citation type="submission" date="2020-10" db="EMBL/GenBank/DDBJ databases">
        <title>High-Quality Genome Resource of Clonostachys rosea strain S41 by Oxford Nanopore Long-Read Sequencing.</title>
        <authorList>
            <person name="Wang H."/>
        </authorList>
    </citation>
    <scope>NUCLEOTIDE SEQUENCE</scope>
    <source>
        <strain evidence="2">S41</strain>
    </source>
</reference>
<comment type="caution">
    <text evidence="2">The sequence shown here is derived from an EMBL/GenBank/DDBJ whole genome shotgun (WGS) entry which is preliminary data.</text>
</comment>
<dbReference type="Proteomes" id="UP000616885">
    <property type="component" value="Unassembled WGS sequence"/>
</dbReference>
<accession>A0A8H7TRJ0</accession>
<protein>
    <submittedName>
        <fullName evidence="2">Uncharacterized protein</fullName>
    </submittedName>
</protein>
<organism evidence="2 3">
    <name type="scientific">Bionectria ochroleuca</name>
    <name type="common">Gliocladium roseum</name>
    <dbReference type="NCBI Taxonomy" id="29856"/>
    <lineage>
        <taxon>Eukaryota</taxon>
        <taxon>Fungi</taxon>
        <taxon>Dikarya</taxon>
        <taxon>Ascomycota</taxon>
        <taxon>Pezizomycotina</taxon>
        <taxon>Sordariomycetes</taxon>
        <taxon>Hypocreomycetidae</taxon>
        <taxon>Hypocreales</taxon>
        <taxon>Bionectriaceae</taxon>
        <taxon>Clonostachys</taxon>
    </lineage>
</organism>
<evidence type="ECO:0000313" key="3">
    <source>
        <dbReference type="Proteomes" id="UP000616885"/>
    </source>
</evidence>
<feature type="region of interest" description="Disordered" evidence="1">
    <location>
        <begin position="26"/>
        <end position="69"/>
    </location>
</feature>